<sequence length="231" mass="25752">MSASFWPSLQVSMMSSREPSSWSTVSLWRMMSMLKARCTCIWATVTSGSRLRAPRDASLRSVSRTQASSASTASSYWRGRSQGQRWKRPGLLERQALVGVCDQAVQALAGPPRHQVQQGVAHLVHRVQHQALLRRHLLQLLERGNEGTRDEFHEERERDFKGDSVYRVMFFTFALKRQKAGVASGSTLLSSASTPSSHWLRSSWALAKRVASCSACSRVRSALLLHAVISA</sequence>
<dbReference type="Proteomes" id="UP000314294">
    <property type="component" value="Unassembled WGS sequence"/>
</dbReference>
<accession>A0A4Z2EKQ5</accession>
<dbReference type="EMBL" id="SRLO01006137">
    <property type="protein sequence ID" value="TNN29044.1"/>
    <property type="molecule type" value="Genomic_DNA"/>
</dbReference>
<comment type="caution">
    <text evidence="1">The sequence shown here is derived from an EMBL/GenBank/DDBJ whole genome shotgun (WGS) entry which is preliminary data.</text>
</comment>
<proteinExistence type="predicted"/>
<evidence type="ECO:0000313" key="1">
    <source>
        <dbReference type="EMBL" id="TNN29044.1"/>
    </source>
</evidence>
<gene>
    <name evidence="1" type="ORF">EYF80_060808</name>
</gene>
<organism evidence="1 2">
    <name type="scientific">Liparis tanakae</name>
    <name type="common">Tanaka's snailfish</name>
    <dbReference type="NCBI Taxonomy" id="230148"/>
    <lineage>
        <taxon>Eukaryota</taxon>
        <taxon>Metazoa</taxon>
        <taxon>Chordata</taxon>
        <taxon>Craniata</taxon>
        <taxon>Vertebrata</taxon>
        <taxon>Euteleostomi</taxon>
        <taxon>Actinopterygii</taxon>
        <taxon>Neopterygii</taxon>
        <taxon>Teleostei</taxon>
        <taxon>Neoteleostei</taxon>
        <taxon>Acanthomorphata</taxon>
        <taxon>Eupercaria</taxon>
        <taxon>Perciformes</taxon>
        <taxon>Cottioidei</taxon>
        <taxon>Cottales</taxon>
        <taxon>Liparidae</taxon>
        <taxon>Liparis</taxon>
    </lineage>
</organism>
<protein>
    <submittedName>
        <fullName evidence="1">Uncharacterized protein</fullName>
    </submittedName>
</protein>
<evidence type="ECO:0000313" key="2">
    <source>
        <dbReference type="Proteomes" id="UP000314294"/>
    </source>
</evidence>
<reference evidence="1 2" key="1">
    <citation type="submission" date="2019-03" db="EMBL/GenBank/DDBJ databases">
        <title>First draft genome of Liparis tanakae, snailfish: a comprehensive survey of snailfish specific genes.</title>
        <authorList>
            <person name="Kim W."/>
            <person name="Song I."/>
            <person name="Jeong J.-H."/>
            <person name="Kim D."/>
            <person name="Kim S."/>
            <person name="Ryu S."/>
            <person name="Song J.Y."/>
            <person name="Lee S.K."/>
        </authorList>
    </citation>
    <scope>NUCLEOTIDE SEQUENCE [LARGE SCALE GENOMIC DNA]</scope>
    <source>
        <tissue evidence="1">Muscle</tissue>
    </source>
</reference>
<keyword evidence="2" id="KW-1185">Reference proteome</keyword>
<dbReference type="AlphaFoldDB" id="A0A4Z2EKQ5"/>
<name>A0A4Z2EKQ5_9TELE</name>